<dbReference type="Proteomes" id="UP000002431">
    <property type="component" value="Plasmid pDGEO02"/>
</dbReference>
<dbReference type="CDD" id="cd01392">
    <property type="entry name" value="HTH_LacI"/>
    <property type="match status" value="1"/>
</dbReference>
<gene>
    <name evidence="7" type="ORF">Dgeo_3098</name>
</gene>
<dbReference type="SUPFAM" id="SSF53822">
    <property type="entry name" value="Periplasmic binding protein-like I"/>
    <property type="match status" value="1"/>
</dbReference>
<organism evidence="7 8">
    <name type="scientific">Deinococcus geothermalis (strain DSM 11300 / CIP 105573 / AG-3a)</name>
    <dbReference type="NCBI Taxonomy" id="319795"/>
    <lineage>
        <taxon>Bacteria</taxon>
        <taxon>Thermotogati</taxon>
        <taxon>Deinococcota</taxon>
        <taxon>Deinococci</taxon>
        <taxon>Deinococcales</taxon>
        <taxon>Deinococcaceae</taxon>
        <taxon>Deinococcus</taxon>
    </lineage>
</organism>
<evidence type="ECO:0000259" key="6">
    <source>
        <dbReference type="PROSITE" id="PS50932"/>
    </source>
</evidence>
<evidence type="ECO:0000256" key="4">
    <source>
        <dbReference type="ARBA" id="ARBA00023163"/>
    </source>
</evidence>
<proteinExistence type="predicted"/>
<reference evidence="7" key="1">
    <citation type="submission" date="2007-10" db="EMBL/GenBank/DDBJ databases">
        <title>Complete sequence of Plasmid2 pDGEO02 of Deinococcus geothermalis DSM 11300.</title>
        <authorList>
            <consortium name="US DOE Joint Genome Institute"/>
            <person name="Copeland A."/>
            <person name="Lucas S."/>
            <person name="Lapidus A."/>
            <person name="Barry K."/>
            <person name="Detter J.C."/>
            <person name="Glavina del Rio T."/>
            <person name="Hammon N."/>
            <person name="Israni S."/>
            <person name="Dalin E."/>
            <person name="Tice H."/>
            <person name="Pitluck S."/>
            <person name="Brettin T."/>
            <person name="Bruce D."/>
            <person name="Han C."/>
            <person name="Tapia R."/>
            <person name="Saunders E."/>
            <person name="Gilna P."/>
            <person name="Schmutz J."/>
            <person name="Larimer F."/>
            <person name="Land M."/>
            <person name="Hauser L."/>
            <person name="Kyrpides N."/>
            <person name="Kim E."/>
            <person name="Daly M.J."/>
            <person name="Fredrickson J.K."/>
            <person name="Makarova K.S."/>
            <person name="Gaidamakova E.K."/>
            <person name="Zhai M."/>
            <person name="Richardson P."/>
        </authorList>
    </citation>
    <scope>NUCLEOTIDE SEQUENCE [LARGE SCALE GENOMIC DNA]</scope>
    <source>
        <strain evidence="7">DSM 11300</strain>
        <plasmid evidence="7">pDGEO02</plasmid>
    </source>
</reference>
<dbReference type="InterPro" id="IPR000843">
    <property type="entry name" value="HTH_LacI"/>
</dbReference>
<dbReference type="AlphaFoldDB" id="A8ZRM9"/>
<accession>A8ZRM9</accession>
<keyword evidence="4" id="KW-0804">Transcription</keyword>
<dbReference type="PANTHER" id="PTHR30146">
    <property type="entry name" value="LACI-RELATED TRANSCRIPTIONAL REPRESSOR"/>
    <property type="match status" value="1"/>
</dbReference>
<dbReference type="EMBL" id="CP000856">
    <property type="protein sequence ID" value="ABW35138.1"/>
    <property type="molecule type" value="Genomic_DNA"/>
</dbReference>
<dbReference type="SMART" id="SM00354">
    <property type="entry name" value="HTH_LACI"/>
    <property type="match status" value="1"/>
</dbReference>
<keyword evidence="7" id="KW-0614">Plasmid</keyword>
<feature type="compositionally biased region" description="Polar residues" evidence="5">
    <location>
        <begin position="13"/>
        <end position="27"/>
    </location>
</feature>
<sequence>MPSPEKPRASALGSVTSRPTQKQVAQRAGVSQTIVSQVLNGQAGQARIHPETRARVLQAIRDLEYVPNAAARRLVGGRSSLIGVFTYEAVFPSSTRDFYAPFLEGIEEEAAHSGLDLLLYTGGREGRSLTRGMQARLALTDGTILLGHPGEQDRRELAALVSGGHPAVFIGRRTVPDAEMTCVQADYASATAELTRRFLAQGHRRLLYVGRPEQDESALDRECGFVSVVRPAPVQRLDTGELEHAWLQGALASGITGFLLENDGLMRRFLEVAREAGYRVPEDCSAAVLGDAITGEAGDPSWSGLHVPRQEMGRGAVQLLRLLVARELPVPLIFPCEINAGATIGRCPGQAG</sequence>
<evidence type="ECO:0000256" key="1">
    <source>
        <dbReference type="ARBA" id="ARBA00022491"/>
    </source>
</evidence>
<dbReference type="Gene3D" id="1.10.260.40">
    <property type="entry name" value="lambda repressor-like DNA-binding domains"/>
    <property type="match status" value="1"/>
</dbReference>
<evidence type="ECO:0000256" key="3">
    <source>
        <dbReference type="ARBA" id="ARBA00023125"/>
    </source>
</evidence>
<feature type="domain" description="HTH lacI-type" evidence="6">
    <location>
        <begin position="19"/>
        <end position="76"/>
    </location>
</feature>
<dbReference type="Gene3D" id="3.40.50.2300">
    <property type="match status" value="2"/>
</dbReference>
<dbReference type="InterPro" id="IPR046335">
    <property type="entry name" value="LacI/GalR-like_sensor"/>
</dbReference>
<dbReference type="GO" id="GO:0000976">
    <property type="term" value="F:transcription cis-regulatory region binding"/>
    <property type="evidence" value="ECO:0007669"/>
    <property type="project" value="TreeGrafter"/>
</dbReference>
<dbReference type="InterPro" id="IPR010982">
    <property type="entry name" value="Lambda_DNA-bd_dom_sf"/>
</dbReference>
<keyword evidence="2" id="KW-0805">Transcription regulation</keyword>
<dbReference type="CDD" id="cd06267">
    <property type="entry name" value="PBP1_LacI_sugar_binding-like"/>
    <property type="match status" value="1"/>
</dbReference>
<dbReference type="PANTHER" id="PTHR30146:SF148">
    <property type="entry name" value="HTH-TYPE TRANSCRIPTIONAL REPRESSOR PURR-RELATED"/>
    <property type="match status" value="1"/>
</dbReference>
<dbReference type="Pfam" id="PF13377">
    <property type="entry name" value="Peripla_BP_3"/>
    <property type="match status" value="1"/>
</dbReference>
<keyword evidence="8" id="KW-1185">Reference proteome</keyword>
<dbReference type="HOGENOM" id="CLU_037628_5_0_0"/>
<keyword evidence="3" id="KW-0238">DNA-binding</keyword>
<geneLocation type="plasmid" evidence="7 8">
    <name>pDGEO02</name>
</geneLocation>
<dbReference type="KEGG" id="dge:Dgeo_3098"/>
<keyword evidence="1" id="KW-0678">Repressor</keyword>
<dbReference type="PROSITE" id="PS50932">
    <property type="entry name" value="HTH_LACI_2"/>
    <property type="match status" value="1"/>
</dbReference>
<dbReference type="RefSeq" id="WP_012173250.1">
    <property type="nucleotide sequence ID" value="NC_009939.1"/>
</dbReference>
<evidence type="ECO:0000313" key="8">
    <source>
        <dbReference type="Proteomes" id="UP000002431"/>
    </source>
</evidence>
<name>A8ZRM9_DEIGD</name>
<protein>
    <submittedName>
        <fullName evidence="7">Periplasmic binding protein/LacI transcriptional regulator</fullName>
    </submittedName>
</protein>
<evidence type="ECO:0000256" key="2">
    <source>
        <dbReference type="ARBA" id="ARBA00023015"/>
    </source>
</evidence>
<dbReference type="Pfam" id="PF00356">
    <property type="entry name" value="LacI"/>
    <property type="match status" value="1"/>
</dbReference>
<feature type="region of interest" description="Disordered" evidence="5">
    <location>
        <begin position="1"/>
        <end position="27"/>
    </location>
</feature>
<dbReference type="GO" id="GO:0003700">
    <property type="term" value="F:DNA-binding transcription factor activity"/>
    <property type="evidence" value="ECO:0007669"/>
    <property type="project" value="TreeGrafter"/>
</dbReference>
<dbReference type="InterPro" id="IPR028082">
    <property type="entry name" value="Peripla_BP_I"/>
</dbReference>
<dbReference type="SUPFAM" id="SSF47413">
    <property type="entry name" value="lambda repressor-like DNA-binding domains"/>
    <property type="match status" value="1"/>
</dbReference>
<evidence type="ECO:0000256" key="5">
    <source>
        <dbReference type="SAM" id="MobiDB-lite"/>
    </source>
</evidence>
<evidence type="ECO:0000313" key="7">
    <source>
        <dbReference type="EMBL" id="ABW35138.1"/>
    </source>
</evidence>